<evidence type="ECO:0000313" key="1">
    <source>
        <dbReference type="EMBL" id="MCD5317199.1"/>
    </source>
</evidence>
<dbReference type="EMBL" id="JAJOMB010000048">
    <property type="protein sequence ID" value="MCD5317199.1"/>
    <property type="molecule type" value="Genomic_DNA"/>
</dbReference>
<organism evidence="1 2">
    <name type="scientific">Kineosporia babensis</name>
    <dbReference type="NCBI Taxonomy" id="499548"/>
    <lineage>
        <taxon>Bacteria</taxon>
        <taxon>Bacillati</taxon>
        <taxon>Actinomycetota</taxon>
        <taxon>Actinomycetes</taxon>
        <taxon>Kineosporiales</taxon>
        <taxon>Kineosporiaceae</taxon>
        <taxon>Kineosporia</taxon>
    </lineage>
</organism>
<accession>A0A9X1SYS1</accession>
<evidence type="ECO:0000313" key="2">
    <source>
        <dbReference type="Proteomes" id="UP001138997"/>
    </source>
</evidence>
<sequence length="157" mass="17284">MSADQNDALVPVHVPRRYLSAVYGLIAKLDSAPTDGAQAEAEDTEAEEVTWPVEDLRRFAETPTATSVTIGKVLDVLAAKPGEYFSTTQLEQLTGVPRPNLKGAFSALTRHINKHYDGRGWMLTFWWGPQLGAGYPAEAHYVLSDEQATRWLEARAA</sequence>
<keyword evidence="2" id="KW-1185">Reference proteome</keyword>
<dbReference type="RefSeq" id="WP_231450049.1">
    <property type="nucleotide sequence ID" value="NZ_JAJOMB010000048.1"/>
</dbReference>
<proteinExistence type="predicted"/>
<reference evidence="1" key="1">
    <citation type="submission" date="2021-11" db="EMBL/GenBank/DDBJ databases">
        <title>Streptomyces corallinus and Kineosporia corallina sp. nov., two new coral-derived marine actinobacteria.</title>
        <authorList>
            <person name="Buangrab K."/>
            <person name="Sutthacheep M."/>
            <person name="Yeemin T."/>
            <person name="Harunari E."/>
            <person name="Igarashi Y."/>
            <person name="Sripreechasak P."/>
            <person name="Kanchanasin P."/>
            <person name="Tanasupawat S."/>
            <person name="Phongsopitanun W."/>
        </authorList>
    </citation>
    <scope>NUCLEOTIDE SEQUENCE</scope>
    <source>
        <strain evidence="1">JCM 31032</strain>
    </source>
</reference>
<name>A0A9X1SYS1_9ACTN</name>
<comment type="caution">
    <text evidence="1">The sequence shown here is derived from an EMBL/GenBank/DDBJ whole genome shotgun (WGS) entry which is preliminary data.</text>
</comment>
<gene>
    <name evidence="1" type="ORF">LR394_40545</name>
</gene>
<dbReference type="Proteomes" id="UP001138997">
    <property type="component" value="Unassembled WGS sequence"/>
</dbReference>
<dbReference type="AlphaFoldDB" id="A0A9X1SYS1"/>
<protein>
    <submittedName>
        <fullName evidence="1">Uncharacterized protein</fullName>
    </submittedName>
</protein>